<comment type="subcellular location">
    <subcellularLocation>
        <location evidence="1">Membrane</location>
        <topology evidence="1">Multi-pass membrane protein</topology>
    </subcellularLocation>
</comment>
<dbReference type="GO" id="GO:0016020">
    <property type="term" value="C:membrane"/>
    <property type="evidence" value="ECO:0007669"/>
    <property type="project" value="UniProtKB-SubCell"/>
</dbReference>
<dbReference type="AlphaFoldDB" id="A0AAU9IAW1"/>
<gene>
    <name evidence="6" type="ORF">BSTOLATCC_MIC3602</name>
</gene>
<feature type="transmembrane region" description="Helical" evidence="5">
    <location>
        <begin position="134"/>
        <end position="153"/>
    </location>
</feature>
<evidence type="ECO:0000256" key="3">
    <source>
        <dbReference type="ARBA" id="ARBA00022989"/>
    </source>
</evidence>
<proteinExistence type="inferred from homology"/>
<keyword evidence="2 5" id="KW-0812">Transmembrane</keyword>
<protein>
    <submittedName>
        <fullName evidence="6">Uncharacterized protein</fullName>
    </submittedName>
</protein>
<feature type="transmembrane region" description="Helical" evidence="5">
    <location>
        <begin position="160"/>
        <end position="183"/>
    </location>
</feature>
<accession>A0AAU9IAW1</accession>
<dbReference type="PANTHER" id="PTHR23291">
    <property type="entry name" value="BAX INHIBITOR-RELATED"/>
    <property type="match status" value="1"/>
</dbReference>
<name>A0AAU9IAW1_9CILI</name>
<evidence type="ECO:0000313" key="7">
    <source>
        <dbReference type="Proteomes" id="UP001162131"/>
    </source>
</evidence>
<feature type="transmembrane region" description="Helical" evidence="5">
    <location>
        <begin position="44"/>
        <end position="65"/>
    </location>
</feature>
<organism evidence="6 7">
    <name type="scientific">Blepharisma stoltei</name>
    <dbReference type="NCBI Taxonomy" id="1481888"/>
    <lineage>
        <taxon>Eukaryota</taxon>
        <taxon>Sar</taxon>
        <taxon>Alveolata</taxon>
        <taxon>Ciliophora</taxon>
        <taxon>Postciliodesmatophora</taxon>
        <taxon>Heterotrichea</taxon>
        <taxon>Heterotrichida</taxon>
        <taxon>Blepharismidae</taxon>
        <taxon>Blepharisma</taxon>
    </lineage>
</organism>
<keyword evidence="7" id="KW-1185">Reference proteome</keyword>
<comment type="caution">
    <text evidence="6">The sequence shown here is derived from an EMBL/GenBank/DDBJ whole genome shotgun (WGS) entry which is preliminary data.</text>
</comment>
<feature type="transmembrane region" description="Helical" evidence="5">
    <location>
        <begin position="224"/>
        <end position="246"/>
    </location>
</feature>
<dbReference type="Proteomes" id="UP001162131">
    <property type="component" value="Unassembled WGS sequence"/>
</dbReference>
<evidence type="ECO:0000256" key="2">
    <source>
        <dbReference type="ARBA" id="ARBA00022692"/>
    </source>
</evidence>
<comment type="similarity">
    <text evidence="5">Belongs to the BI1 family.</text>
</comment>
<feature type="transmembrane region" description="Helical" evidence="5">
    <location>
        <begin position="77"/>
        <end position="95"/>
    </location>
</feature>
<evidence type="ECO:0000256" key="4">
    <source>
        <dbReference type="ARBA" id="ARBA00023136"/>
    </source>
</evidence>
<feature type="transmembrane region" description="Helical" evidence="5">
    <location>
        <begin position="189"/>
        <end position="212"/>
    </location>
</feature>
<evidence type="ECO:0000256" key="1">
    <source>
        <dbReference type="ARBA" id="ARBA00004141"/>
    </source>
</evidence>
<evidence type="ECO:0000256" key="5">
    <source>
        <dbReference type="RuleBase" id="RU004379"/>
    </source>
</evidence>
<dbReference type="PANTHER" id="PTHR23291:SF47">
    <property type="entry name" value="TRANSMEMBRANE BAX INHIBITOR MOTIF CONTAINING 7"/>
    <property type="match status" value="1"/>
</dbReference>
<dbReference type="Pfam" id="PF01027">
    <property type="entry name" value="Bax1-I"/>
    <property type="match status" value="1"/>
</dbReference>
<reference evidence="6" key="1">
    <citation type="submission" date="2021-09" db="EMBL/GenBank/DDBJ databases">
        <authorList>
            <consortium name="AG Swart"/>
            <person name="Singh M."/>
            <person name="Singh A."/>
            <person name="Seah K."/>
            <person name="Emmerich C."/>
        </authorList>
    </citation>
    <scope>NUCLEOTIDE SEQUENCE</scope>
    <source>
        <strain evidence="6">ATCC30299</strain>
    </source>
</reference>
<evidence type="ECO:0000313" key="6">
    <source>
        <dbReference type="EMBL" id="CAG9311312.1"/>
    </source>
</evidence>
<keyword evidence="4 5" id="KW-0472">Membrane</keyword>
<dbReference type="InterPro" id="IPR006214">
    <property type="entry name" value="Bax_inhibitor_1-related"/>
</dbReference>
<keyword evidence="3 5" id="KW-1133">Transmembrane helix</keyword>
<dbReference type="EMBL" id="CAJZBQ010000004">
    <property type="protein sequence ID" value="CAG9311312.1"/>
    <property type="molecule type" value="Genomic_DNA"/>
</dbReference>
<feature type="transmembrane region" description="Helical" evidence="5">
    <location>
        <begin position="107"/>
        <end position="128"/>
    </location>
</feature>
<sequence length="250" mass="28326">MSHHHHHHHHHHNHLDGAFDNVGSEAKYVSMDSDRDREGFVRKVYGILSAQLIFTSIVVTIVMQIDDFQTWFVDNMWFLFTLIGIEFVCLCFLLCSKKLARKVPTNYIILSIFTLCESLIVGAIASFYDPVSVFIAALMTLGATLGLTAYAMYAKQNFNALLGILFSFVFSILIFGILIAIFFDTHALDTLICLGWVVIYSIYIVIDTQLILGNGKYGLSNEDYIPGALFLYIDIIRLFIYILALFGNKK</sequence>